<evidence type="ECO:0000256" key="6">
    <source>
        <dbReference type="ARBA" id="ARBA00022691"/>
    </source>
</evidence>
<sequence length="279" mass="30396">MIPQIAQSGKVILVAAGPGDPELLTVKAARWLQKAEVVLTDRLVSEDILKQYVSPGAEVVYVGKQCRRGASTPQSTINDLLVQYAVQGKLVVRLKGGDVSIFSNILDELQVLSVHQIPYEIVPGVTAALGAAAYSGIPLTARNYSTAVRFLTYYKSDIVTDAYWKELANTNDTLVFYMSADTLSVLVDKLIENGITADKLLAVVEQATTPLQNVFTCSLNEYKEKIGSRSFLSPSLIIIGKVVALHHQFGWQKNSNSGEEYFAPVAGKLVAYKDKAERA</sequence>
<dbReference type="InterPro" id="IPR035996">
    <property type="entry name" value="4pyrrol_Methylase_sf"/>
</dbReference>
<dbReference type="InterPro" id="IPR014777">
    <property type="entry name" value="4pyrrole_Mease_sub1"/>
</dbReference>
<keyword evidence="5 10" id="KW-0808">Transferase</keyword>
<dbReference type="PROSITE" id="PS00840">
    <property type="entry name" value="SUMT_2"/>
    <property type="match status" value="1"/>
</dbReference>
<dbReference type="InterPro" id="IPR003043">
    <property type="entry name" value="Uropor_MeTrfase_CS"/>
</dbReference>
<evidence type="ECO:0000256" key="3">
    <source>
        <dbReference type="ARBA" id="ARBA00022573"/>
    </source>
</evidence>
<evidence type="ECO:0000256" key="9">
    <source>
        <dbReference type="ARBA" id="ARBA00060548"/>
    </source>
</evidence>
<dbReference type="EC" id="2.1.1.107" evidence="2"/>
<dbReference type="NCBIfam" id="TIGR01469">
    <property type="entry name" value="cobA_cysG_Cterm"/>
    <property type="match status" value="1"/>
</dbReference>
<dbReference type="InterPro" id="IPR014776">
    <property type="entry name" value="4pyrrole_Mease_sub2"/>
</dbReference>
<dbReference type="NCBIfam" id="NF004790">
    <property type="entry name" value="PRK06136.1"/>
    <property type="match status" value="1"/>
</dbReference>
<dbReference type="Gene3D" id="3.40.1010.10">
    <property type="entry name" value="Cobalt-precorrin-4 Transmethylase, Domain 1"/>
    <property type="match status" value="1"/>
</dbReference>
<dbReference type="Gene3D" id="3.30.950.10">
    <property type="entry name" value="Methyltransferase, Cobalt-precorrin-4 Transmethylase, Domain 2"/>
    <property type="match status" value="1"/>
</dbReference>
<gene>
    <name evidence="12" type="primary">cobA</name>
    <name evidence="12" type="ORF">OCK74_16815</name>
</gene>
<evidence type="ECO:0000256" key="2">
    <source>
        <dbReference type="ARBA" id="ARBA00012162"/>
    </source>
</evidence>
<dbReference type="GO" id="GO:0032259">
    <property type="term" value="P:methylation"/>
    <property type="evidence" value="ECO:0007669"/>
    <property type="project" value="UniProtKB-KW"/>
</dbReference>
<comment type="caution">
    <text evidence="12">The sequence shown here is derived from an EMBL/GenBank/DDBJ whole genome shotgun (WGS) entry which is preliminary data.</text>
</comment>
<keyword evidence="7" id="KW-0627">Porphyrin biosynthesis</keyword>
<evidence type="ECO:0000256" key="10">
    <source>
        <dbReference type="RuleBase" id="RU003960"/>
    </source>
</evidence>
<reference evidence="12" key="2">
    <citation type="submission" date="2023-04" db="EMBL/GenBank/DDBJ databases">
        <title>Paracnuella aquatica gen. nov., sp. nov., a member of the family Chitinophagaceae isolated from a hot spring.</title>
        <authorList>
            <person name="Wang C."/>
        </authorList>
    </citation>
    <scope>NUCLEOTIDE SEQUENCE</scope>
    <source>
        <strain evidence="12">LB-8</strain>
    </source>
</reference>
<evidence type="ECO:0000256" key="1">
    <source>
        <dbReference type="ARBA" id="ARBA00005879"/>
    </source>
</evidence>
<dbReference type="InterPro" id="IPR006366">
    <property type="entry name" value="CobA/CysG_C"/>
</dbReference>
<evidence type="ECO:0000313" key="12">
    <source>
        <dbReference type="EMBL" id="MCU7550783.1"/>
    </source>
</evidence>
<keyword evidence="6" id="KW-0949">S-adenosyl-L-methionine</keyword>
<dbReference type="RefSeq" id="WP_279298221.1">
    <property type="nucleotide sequence ID" value="NZ_JAOTIF010000015.1"/>
</dbReference>
<dbReference type="AlphaFoldDB" id="A0A9X2XPA1"/>
<dbReference type="InterPro" id="IPR050161">
    <property type="entry name" value="Siro_Cobalamin_biosynth"/>
</dbReference>
<evidence type="ECO:0000256" key="5">
    <source>
        <dbReference type="ARBA" id="ARBA00022679"/>
    </source>
</evidence>
<feature type="domain" description="Tetrapyrrole methylase" evidence="11">
    <location>
        <begin position="10"/>
        <end position="221"/>
    </location>
</feature>
<accession>A0A9X2XPA1</accession>
<dbReference type="GO" id="GO:0019354">
    <property type="term" value="P:siroheme biosynthetic process"/>
    <property type="evidence" value="ECO:0007669"/>
    <property type="project" value="InterPro"/>
</dbReference>
<evidence type="ECO:0000256" key="4">
    <source>
        <dbReference type="ARBA" id="ARBA00022603"/>
    </source>
</evidence>
<reference evidence="12" key="1">
    <citation type="submission" date="2022-09" db="EMBL/GenBank/DDBJ databases">
        <authorList>
            <person name="Yuan C."/>
            <person name="Ke Z."/>
        </authorList>
    </citation>
    <scope>NUCLEOTIDE SEQUENCE</scope>
    <source>
        <strain evidence="12">LB-8</strain>
    </source>
</reference>
<dbReference type="GO" id="GO:0009236">
    <property type="term" value="P:cobalamin biosynthetic process"/>
    <property type="evidence" value="ECO:0007669"/>
    <property type="project" value="UniProtKB-KW"/>
</dbReference>
<dbReference type="Proteomes" id="UP001155483">
    <property type="component" value="Unassembled WGS sequence"/>
</dbReference>
<dbReference type="Pfam" id="PF00590">
    <property type="entry name" value="TP_methylase"/>
    <property type="match status" value="1"/>
</dbReference>
<keyword evidence="13" id="KW-1185">Reference proteome</keyword>
<dbReference type="FunFam" id="3.40.1010.10:FF:000001">
    <property type="entry name" value="Siroheme synthase"/>
    <property type="match status" value="1"/>
</dbReference>
<organism evidence="12 13">
    <name type="scientific">Paraflavisolibacter caeni</name>
    <dbReference type="NCBI Taxonomy" id="2982496"/>
    <lineage>
        <taxon>Bacteria</taxon>
        <taxon>Pseudomonadati</taxon>
        <taxon>Bacteroidota</taxon>
        <taxon>Chitinophagia</taxon>
        <taxon>Chitinophagales</taxon>
        <taxon>Chitinophagaceae</taxon>
        <taxon>Paraflavisolibacter</taxon>
    </lineage>
</organism>
<dbReference type="GO" id="GO:0004851">
    <property type="term" value="F:uroporphyrin-III C-methyltransferase activity"/>
    <property type="evidence" value="ECO:0007669"/>
    <property type="project" value="UniProtKB-EC"/>
</dbReference>
<evidence type="ECO:0000256" key="8">
    <source>
        <dbReference type="ARBA" id="ARBA00025705"/>
    </source>
</evidence>
<dbReference type="EMBL" id="JAOTIF010000015">
    <property type="protein sequence ID" value="MCU7550783.1"/>
    <property type="molecule type" value="Genomic_DNA"/>
</dbReference>
<keyword evidence="4 10" id="KW-0489">Methyltransferase</keyword>
<dbReference type="FunFam" id="3.30.950.10:FF:000001">
    <property type="entry name" value="Siroheme synthase"/>
    <property type="match status" value="1"/>
</dbReference>
<comment type="similarity">
    <text evidence="1 10">Belongs to the precorrin methyltransferase family.</text>
</comment>
<keyword evidence="3" id="KW-0169">Cobalamin biosynthesis</keyword>
<evidence type="ECO:0000259" key="11">
    <source>
        <dbReference type="Pfam" id="PF00590"/>
    </source>
</evidence>
<dbReference type="InterPro" id="IPR000878">
    <property type="entry name" value="4pyrrol_Mease"/>
</dbReference>
<dbReference type="SUPFAM" id="SSF53790">
    <property type="entry name" value="Tetrapyrrole methylase"/>
    <property type="match status" value="1"/>
</dbReference>
<name>A0A9X2XPA1_9BACT</name>
<dbReference type="PANTHER" id="PTHR45790:SF3">
    <property type="entry name" value="S-ADENOSYL-L-METHIONINE-DEPENDENT UROPORPHYRINOGEN III METHYLTRANSFERASE, CHLOROPLASTIC"/>
    <property type="match status" value="1"/>
</dbReference>
<comment type="pathway">
    <text evidence="9">Cofactor biosynthesis; adenosylcobalamin biosynthesis; precorrin-2 from uroporphyrinogen III: step 1/1.</text>
</comment>
<protein>
    <recommendedName>
        <fullName evidence="2">uroporphyrinogen-III C-methyltransferase</fullName>
        <ecNumber evidence="2">2.1.1.107</ecNumber>
    </recommendedName>
</protein>
<evidence type="ECO:0000313" key="13">
    <source>
        <dbReference type="Proteomes" id="UP001155483"/>
    </source>
</evidence>
<evidence type="ECO:0000256" key="7">
    <source>
        <dbReference type="ARBA" id="ARBA00023244"/>
    </source>
</evidence>
<proteinExistence type="inferred from homology"/>
<dbReference type="CDD" id="cd11642">
    <property type="entry name" value="SUMT"/>
    <property type="match status" value="1"/>
</dbReference>
<comment type="pathway">
    <text evidence="8">Porphyrin-containing compound metabolism; siroheme biosynthesis; precorrin-2 from uroporphyrinogen III: step 1/1.</text>
</comment>
<dbReference type="PANTHER" id="PTHR45790">
    <property type="entry name" value="SIROHEME SYNTHASE-RELATED"/>
    <property type="match status" value="1"/>
</dbReference>